<evidence type="ECO:0000256" key="1">
    <source>
        <dbReference type="ARBA" id="ARBA00022490"/>
    </source>
</evidence>
<organism evidence="8 9">
    <name type="scientific">Ferrimicrobium acidiphilum</name>
    <dbReference type="NCBI Taxonomy" id="121039"/>
    <lineage>
        <taxon>Bacteria</taxon>
        <taxon>Bacillati</taxon>
        <taxon>Actinomycetota</taxon>
        <taxon>Acidimicrobiia</taxon>
        <taxon>Acidimicrobiales</taxon>
        <taxon>Acidimicrobiaceae</taxon>
        <taxon>Ferrimicrobium</taxon>
    </lineage>
</organism>
<dbReference type="InterPro" id="IPR020579">
    <property type="entry name" value="Exonuc_VII_lsu_C"/>
</dbReference>
<evidence type="ECO:0000256" key="5">
    <source>
        <dbReference type="RuleBase" id="RU004355"/>
    </source>
</evidence>
<comment type="catalytic activity">
    <reaction evidence="5">
        <text>Exonucleolytic cleavage in either 5'- to 3'- or 3'- to 5'-direction to yield nucleoside 5'-phosphates.</text>
        <dbReference type="EC" id="3.1.11.6"/>
    </reaction>
</comment>
<reference evidence="8 9" key="1">
    <citation type="submission" date="2024-07" db="EMBL/GenBank/DDBJ databases">
        <title>Draft Genome Sequence of Ferrimicrobium acidiphilum Strain YE2023, Isolated from a Pulp of Bioleach Reactor.</title>
        <authorList>
            <person name="Elkina Y.A."/>
            <person name="Bulaeva A.G."/>
            <person name="Beletsky A.V."/>
            <person name="Mardanov A.V."/>
        </authorList>
    </citation>
    <scope>NUCLEOTIDE SEQUENCE [LARGE SCALE GENOMIC DNA]</scope>
    <source>
        <strain evidence="8 9">YE2023</strain>
    </source>
</reference>
<dbReference type="PANTHER" id="PTHR30008">
    <property type="entry name" value="EXODEOXYRIBONUCLEASE 7 LARGE SUBUNIT"/>
    <property type="match status" value="1"/>
</dbReference>
<accession>A0ABV3Y159</accession>
<dbReference type="Pfam" id="PF13742">
    <property type="entry name" value="tRNA_anti_2"/>
    <property type="match status" value="1"/>
</dbReference>
<evidence type="ECO:0000313" key="9">
    <source>
        <dbReference type="Proteomes" id="UP001560267"/>
    </source>
</evidence>
<dbReference type="InterPro" id="IPR025824">
    <property type="entry name" value="OB-fold_nuc-bd_dom"/>
</dbReference>
<feature type="domain" description="Exonuclease VII large subunit C-terminal" evidence="6">
    <location>
        <begin position="138"/>
        <end position="448"/>
    </location>
</feature>
<comment type="caution">
    <text evidence="8">The sequence shown here is derived from an EMBL/GenBank/DDBJ whole genome shotgun (WGS) entry which is preliminary data.</text>
</comment>
<dbReference type="EMBL" id="JBFSHR010000013">
    <property type="protein sequence ID" value="MEX6429297.1"/>
    <property type="molecule type" value="Genomic_DNA"/>
</dbReference>
<gene>
    <name evidence="8" type="primary">xseA</name>
    <name evidence="8" type="ORF">AB6A68_05525</name>
</gene>
<keyword evidence="2 5" id="KW-0540">Nuclease</keyword>
<dbReference type="EC" id="3.1.11.6" evidence="5"/>
<keyword evidence="9" id="KW-1185">Reference proteome</keyword>
<protein>
    <recommendedName>
        <fullName evidence="5">Exodeoxyribonuclease 7 large subunit</fullName>
        <ecNumber evidence="5">3.1.11.6</ecNumber>
    </recommendedName>
</protein>
<evidence type="ECO:0000259" key="7">
    <source>
        <dbReference type="Pfam" id="PF13742"/>
    </source>
</evidence>
<evidence type="ECO:0000259" key="6">
    <source>
        <dbReference type="Pfam" id="PF02601"/>
    </source>
</evidence>
<dbReference type="GO" id="GO:0008855">
    <property type="term" value="F:exodeoxyribonuclease VII activity"/>
    <property type="evidence" value="ECO:0007669"/>
    <property type="project" value="UniProtKB-EC"/>
</dbReference>
<dbReference type="InterPro" id="IPR003753">
    <property type="entry name" value="Exonuc_VII_L"/>
</dbReference>
<comment type="subcellular location">
    <subcellularLocation>
        <location evidence="5">Cytoplasm</location>
    </subcellularLocation>
</comment>
<evidence type="ECO:0000313" key="8">
    <source>
        <dbReference type="EMBL" id="MEX6429297.1"/>
    </source>
</evidence>
<dbReference type="NCBIfam" id="TIGR00237">
    <property type="entry name" value="xseA"/>
    <property type="match status" value="1"/>
</dbReference>
<evidence type="ECO:0000256" key="3">
    <source>
        <dbReference type="ARBA" id="ARBA00022801"/>
    </source>
</evidence>
<dbReference type="Proteomes" id="UP001560267">
    <property type="component" value="Unassembled WGS sequence"/>
</dbReference>
<dbReference type="PANTHER" id="PTHR30008:SF0">
    <property type="entry name" value="EXODEOXYRIBONUCLEASE 7 LARGE SUBUNIT"/>
    <property type="match status" value="1"/>
</dbReference>
<name>A0ABV3Y159_9ACTN</name>
<keyword evidence="3 5" id="KW-0378">Hydrolase</keyword>
<comment type="similarity">
    <text evidence="5">Belongs to the XseA family.</text>
</comment>
<feature type="domain" description="OB-fold nucleic acid binding" evidence="7">
    <location>
        <begin position="9"/>
        <end position="113"/>
    </location>
</feature>
<proteinExistence type="inferred from homology"/>
<keyword evidence="4 5" id="KW-0269">Exonuclease</keyword>
<sequence>MVAESVPVFSVANLWEMIEGRLEPLMTSRFRLRGTIQDVAVRKHLYCSLADRTLGTTSAKINSVIFATDYARIRTELAHRGLGDLTSDVEVVALGRLSTYRPGGRVSFVVEQLDYEEMRRLGQEDIDRLRATLIKEGVFDANRRRPLSEVPLNVAIVTSSAGTVQHDFTRVLARSGFAFAWQLYSAPVTGTQVADELARMLRQADAGAHDLVVLLRGGGSESELALFNTEPVVRAVVDATTPIWCAIGHAADQVLVNEVAHRALDVPQSVAAALVERVSEFLDEFKSIVSRVLDEIEMWLGSQRLIRQTLASRVIGVCHSGLTQMQVAQAEQWATLSRHGERRCRQESGDVHTITRGVRGALQLRLAYEMPQVAAFVDVSKGVGRRLEAEARAIERHRIHLAVQDPTSQLERGFAILQGSQGQWLMTMAQVLAESRVTAMLADGSVALQRPEGGRVS</sequence>
<dbReference type="Pfam" id="PF02601">
    <property type="entry name" value="Exonuc_VII_L"/>
    <property type="match status" value="1"/>
</dbReference>
<evidence type="ECO:0000256" key="2">
    <source>
        <dbReference type="ARBA" id="ARBA00022722"/>
    </source>
</evidence>
<evidence type="ECO:0000256" key="4">
    <source>
        <dbReference type="ARBA" id="ARBA00022839"/>
    </source>
</evidence>
<keyword evidence="1" id="KW-0963">Cytoplasm</keyword>
<dbReference type="RefSeq" id="WP_298384954.1">
    <property type="nucleotide sequence ID" value="NZ_JBFSHR010000013.1"/>
</dbReference>